<organism evidence="1 2">
    <name type="scientific">Spirosoma taeanense</name>
    <dbReference type="NCBI Taxonomy" id="2735870"/>
    <lineage>
        <taxon>Bacteria</taxon>
        <taxon>Pseudomonadati</taxon>
        <taxon>Bacteroidota</taxon>
        <taxon>Cytophagia</taxon>
        <taxon>Cytophagales</taxon>
        <taxon>Cytophagaceae</taxon>
        <taxon>Spirosoma</taxon>
    </lineage>
</organism>
<reference evidence="1 2" key="1">
    <citation type="submission" date="2020-05" db="EMBL/GenBank/DDBJ databases">
        <title>Genome sequencing of Spirosoma sp. TS118.</title>
        <authorList>
            <person name="Lee J.-H."/>
            <person name="Jeong S."/>
            <person name="Zhao L."/>
            <person name="Jung J.-H."/>
            <person name="Kim M.-K."/>
            <person name="Lim S."/>
        </authorList>
    </citation>
    <scope>NUCLEOTIDE SEQUENCE [LARGE SCALE GENOMIC DNA]</scope>
    <source>
        <strain evidence="1 2">TS118</strain>
    </source>
</reference>
<dbReference type="AlphaFoldDB" id="A0A6M5Y0E5"/>
<proteinExistence type="predicted"/>
<dbReference type="EMBL" id="CP053435">
    <property type="protein sequence ID" value="QJW88257.1"/>
    <property type="molecule type" value="Genomic_DNA"/>
</dbReference>
<protein>
    <submittedName>
        <fullName evidence="1">Uncharacterized protein</fullName>
    </submittedName>
</protein>
<name>A0A6M5Y0E5_9BACT</name>
<dbReference type="Proteomes" id="UP000502756">
    <property type="component" value="Chromosome"/>
</dbReference>
<dbReference type="KEGG" id="stae:HNV11_02125"/>
<gene>
    <name evidence="1" type="ORF">HNV11_02125</name>
</gene>
<sequence>MKTLFTSVQTMLLVLFCVVSTWAGRPKTSWQTGRLSFWDNTILEGELSYNWSAETVLLRQTDGRVRAYSASQIRQFGWFDYEQAKQRTFVSLANPTGPERFNQTFFEIYMDGSLKVVRRLKRTRGIAKWILTNPAYYTDEKTLTQNPDQFNYYVYEAGNFLNVDRFYSDIYQPLLTLYDQELQTYVRNHNINARTLLGRLVLIDHFNFLSQQEARTASARPPGNAPH</sequence>
<evidence type="ECO:0000313" key="2">
    <source>
        <dbReference type="Proteomes" id="UP000502756"/>
    </source>
</evidence>
<accession>A0A6M5Y0E5</accession>
<keyword evidence="2" id="KW-1185">Reference proteome</keyword>
<evidence type="ECO:0000313" key="1">
    <source>
        <dbReference type="EMBL" id="QJW88257.1"/>
    </source>
</evidence>
<dbReference type="RefSeq" id="WP_171738090.1">
    <property type="nucleotide sequence ID" value="NZ_CP053435.1"/>
</dbReference>